<proteinExistence type="predicted"/>
<evidence type="ECO:0000256" key="1">
    <source>
        <dbReference type="ARBA" id="ARBA00022527"/>
    </source>
</evidence>
<dbReference type="CDD" id="cd16936">
    <property type="entry name" value="HATPase_RsbW-like"/>
    <property type="match status" value="1"/>
</dbReference>
<organism evidence="3 4">
    <name type="scientific">Nonomuraea corallina</name>
    <dbReference type="NCBI Taxonomy" id="2989783"/>
    <lineage>
        <taxon>Bacteria</taxon>
        <taxon>Bacillati</taxon>
        <taxon>Actinomycetota</taxon>
        <taxon>Actinomycetes</taxon>
        <taxon>Streptosporangiales</taxon>
        <taxon>Streptosporangiaceae</taxon>
        <taxon>Nonomuraea</taxon>
    </lineage>
</organism>
<dbReference type="InterPro" id="IPR003594">
    <property type="entry name" value="HATPase_dom"/>
</dbReference>
<accession>A0ABT4SEH9</accession>
<gene>
    <name evidence="3" type="ORF">OUY22_19435</name>
</gene>
<feature type="domain" description="Histidine kinase/HSP90-like ATPase" evidence="2">
    <location>
        <begin position="14"/>
        <end position="124"/>
    </location>
</feature>
<dbReference type="InterPro" id="IPR036890">
    <property type="entry name" value="HATPase_C_sf"/>
</dbReference>
<protein>
    <submittedName>
        <fullName evidence="3">ATP-binding protein</fullName>
    </submittedName>
</protein>
<dbReference type="PANTHER" id="PTHR35526:SF3">
    <property type="entry name" value="ANTI-SIGMA-F FACTOR RSBW"/>
    <property type="match status" value="1"/>
</dbReference>
<reference evidence="3" key="1">
    <citation type="submission" date="2022-11" db="EMBL/GenBank/DDBJ databases">
        <title>Nonomuraea corallina sp. nov., a new species of the genus Nonomuraea isolated from sea side sediment in Thai sea.</title>
        <authorList>
            <person name="Ngamcharungchit C."/>
            <person name="Matsumoto A."/>
            <person name="Suriyachadkun C."/>
            <person name="Panbangred W."/>
            <person name="Inahashi Y."/>
            <person name="Intra B."/>
        </authorList>
    </citation>
    <scope>NUCLEOTIDE SEQUENCE</scope>
    <source>
        <strain evidence="3">MCN248</strain>
    </source>
</reference>
<dbReference type="SUPFAM" id="SSF55874">
    <property type="entry name" value="ATPase domain of HSP90 chaperone/DNA topoisomerase II/histidine kinase"/>
    <property type="match status" value="1"/>
</dbReference>
<keyword evidence="1" id="KW-0808">Transferase</keyword>
<keyword evidence="3" id="KW-0067">ATP-binding</keyword>
<dbReference type="Proteomes" id="UP001144036">
    <property type="component" value="Unassembled WGS sequence"/>
</dbReference>
<comment type="caution">
    <text evidence="3">The sequence shown here is derived from an EMBL/GenBank/DDBJ whole genome shotgun (WGS) entry which is preliminary data.</text>
</comment>
<dbReference type="InterPro" id="IPR050267">
    <property type="entry name" value="Anti-sigma-factor_SerPK"/>
</dbReference>
<name>A0ABT4SEH9_9ACTN</name>
<dbReference type="EMBL" id="JAPNNL010000075">
    <property type="protein sequence ID" value="MDA0635597.1"/>
    <property type="molecule type" value="Genomic_DNA"/>
</dbReference>
<keyword evidence="1" id="KW-0418">Kinase</keyword>
<dbReference type="PANTHER" id="PTHR35526">
    <property type="entry name" value="ANTI-SIGMA-F FACTOR RSBW-RELATED"/>
    <property type="match status" value="1"/>
</dbReference>
<sequence>MFPGFRSQWPITSDLAVLRARVHAFGAGAGLRGQRLQDLAIAAHEAATNVLRHGGGRGTLIASRDASGVSLEVVDAAGALTEAHLATVPDLDHGGGAGLLLVRTLCDEVSVERVRGAARLRLRMRTAGPRPAASIARGAA</sequence>
<dbReference type="RefSeq" id="WP_270156444.1">
    <property type="nucleotide sequence ID" value="NZ_JAPNNL010000075.1"/>
</dbReference>
<evidence type="ECO:0000259" key="2">
    <source>
        <dbReference type="Pfam" id="PF13581"/>
    </source>
</evidence>
<dbReference type="Gene3D" id="3.30.565.10">
    <property type="entry name" value="Histidine kinase-like ATPase, C-terminal domain"/>
    <property type="match status" value="1"/>
</dbReference>
<evidence type="ECO:0000313" key="3">
    <source>
        <dbReference type="EMBL" id="MDA0635597.1"/>
    </source>
</evidence>
<dbReference type="Pfam" id="PF13581">
    <property type="entry name" value="HATPase_c_2"/>
    <property type="match status" value="1"/>
</dbReference>
<dbReference type="GO" id="GO:0005524">
    <property type="term" value="F:ATP binding"/>
    <property type="evidence" value="ECO:0007669"/>
    <property type="project" value="UniProtKB-KW"/>
</dbReference>
<keyword evidence="4" id="KW-1185">Reference proteome</keyword>
<keyword evidence="1" id="KW-0723">Serine/threonine-protein kinase</keyword>
<keyword evidence="3" id="KW-0547">Nucleotide-binding</keyword>
<evidence type="ECO:0000313" key="4">
    <source>
        <dbReference type="Proteomes" id="UP001144036"/>
    </source>
</evidence>